<evidence type="ECO:0000313" key="2">
    <source>
        <dbReference type="EMBL" id="RJP17075.1"/>
    </source>
</evidence>
<dbReference type="EMBL" id="QZKU01000122">
    <property type="protein sequence ID" value="RJP17075.1"/>
    <property type="molecule type" value="Genomic_DNA"/>
</dbReference>
<comment type="caution">
    <text evidence="2">The sequence shown here is derived from an EMBL/GenBank/DDBJ whole genome shotgun (WGS) entry which is preliminary data.</text>
</comment>
<dbReference type="PANTHER" id="PTHR48104:SF30">
    <property type="entry name" value="METACASPASE-1"/>
    <property type="match status" value="1"/>
</dbReference>
<dbReference type="PANTHER" id="PTHR48104">
    <property type="entry name" value="METACASPASE-4"/>
    <property type="match status" value="1"/>
</dbReference>
<proteinExistence type="predicted"/>
<dbReference type="InterPro" id="IPR029030">
    <property type="entry name" value="Caspase-like_dom_sf"/>
</dbReference>
<dbReference type="GO" id="GO:0005737">
    <property type="term" value="C:cytoplasm"/>
    <property type="evidence" value="ECO:0007669"/>
    <property type="project" value="TreeGrafter"/>
</dbReference>
<feature type="domain" description="Peptidase C14 caspase" evidence="1">
    <location>
        <begin position="7"/>
        <end position="264"/>
    </location>
</feature>
<evidence type="ECO:0000259" key="1">
    <source>
        <dbReference type="Pfam" id="PF00656"/>
    </source>
</evidence>
<dbReference type="GO" id="GO:0004197">
    <property type="term" value="F:cysteine-type endopeptidase activity"/>
    <property type="evidence" value="ECO:0007669"/>
    <property type="project" value="InterPro"/>
</dbReference>
<dbReference type="Gene3D" id="3.40.50.1460">
    <property type="match status" value="1"/>
</dbReference>
<dbReference type="InterPro" id="IPR050452">
    <property type="entry name" value="Metacaspase"/>
</dbReference>
<accession>A0A3A4NEB4</accession>
<dbReference type="AlphaFoldDB" id="A0A3A4NEB4"/>
<dbReference type="GO" id="GO:0006508">
    <property type="term" value="P:proteolysis"/>
    <property type="evidence" value="ECO:0007669"/>
    <property type="project" value="InterPro"/>
</dbReference>
<dbReference type="InterPro" id="IPR011600">
    <property type="entry name" value="Pept_C14_caspase"/>
</dbReference>
<sequence>MIKNSKNALCIGINDYPGTGSDLSGCVNDANDWADVLKGRGFTVQRILNKDATGEVMRSSIRELIRAAKKGDSVIITYSGHGSFVPDLDGDEPDGTDECLCPHDISSNGPITDDDLFELYSAGQRGVKTVMISDSCHSGSVTRFAPISTPPTTRSKDAPQRKVRFLPPETYLSKREFAKLGKRRARRVSSPPGRYAALLLAGCQDTEYSYDAWFEGRANGAFSFVALSALSSLKENATYGDWFNAIRAKLPSQQYPQTPNLYGSRQMKRWRVLQ</sequence>
<dbReference type="Proteomes" id="UP000265882">
    <property type="component" value="Unassembled WGS sequence"/>
</dbReference>
<gene>
    <name evidence="2" type="ORF">C4520_17765</name>
</gene>
<organism evidence="2 3">
    <name type="scientific">Abyssobacteria bacterium (strain SURF_5)</name>
    <dbReference type="NCBI Taxonomy" id="2093360"/>
    <lineage>
        <taxon>Bacteria</taxon>
        <taxon>Pseudomonadati</taxon>
        <taxon>Candidatus Hydrogenedentota</taxon>
        <taxon>Candidatus Abyssobacteria</taxon>
    </lineage>
</organism>
<reference evidence="2 3" key="1">
    <citation type="journal article" date="2017" name="ISME J.">
        <title>Energy and carbon metabolisms in a deep terrestrial subsurface fluid microbial community.</title>
        <authorList>
            <person name="Momper L."/>
            <person name="Jungbluth S.P."/>
            <person name="Lee M.D."/>
            <person name="Amend J.P."/>
        </authorList>
    </citation>
    <scope>NUCLEOTIDE SEQUENCE [LARGE SCALE GENOMIC DNA]</scope>
    <source>
        <strain evidence="2">SURF_5</strain>
    </source>
</reference>
<protein>
    <submittedName>
        <fullName evidence="2">Caspase family protein</fullName>
    </submittedName>
</protein>
<dbReference type="Pfam" id="PF00656">
    <property type="entry name" value="Peptidase_C14"/>
    <property type="match status" value="1"/>
</dbReference>
<name>A0A3A4NEB4_ABYX5</name>
<dbReference type="SUPFAM" id="SSF52129">
    <property type="entry name" value="Caspase-like"/>
    <property type="match status" value="1"/>
</dbReference>
<evidence type="ECO:0000313" key="3">
    <source>
        <dbReference type="Proteomes" id="UP000265882"/>
    </source>
</evidence>